<dbReference type="GO" id="GO:0004831">
    <property type="term" value="F:tyrosine-tRNA ligase activity"/>
    <property type="evidence" value="ECO:0007669"/>
    <property type="project" value="UniProtKB-EC"/>
</dbReference>
<dbReference type="Gene3D" id="3.10.290.10">
    <property type="entry name" value="RNA-binding S4 domain"/>
    <property type="match status" value="1"/>
</dbReference>
<dbReference type="InterPro" id="IPR001412">
    <property type="entry name" value="aa-tRNA-synth_I_CS"/>
</dbReference>
<dbReference type="Proteomes" id="UP001595880">
    <property type="component" value="Unassembled WGS sequence"/>
</dbReference>
<dbReference type="SUPFAM" id="SSF55174">
    <property type="entry name" value="Alpha-L RNA-binding motif"/>
    <property type="match status" value="1"/>
</dbReference>
<dbReference type="PROSITE" id="PS50889">
    <property type="entry name" value="S4"/>
    <property type="match status" value="1"/>
</dbReference>
<name>A0ABV8VX29_9BACI</name>
<keyword evidence="3 8" id="KW-0067">ATP-binding</keyword>
<dbReference type="SMART" id="SM00363">
    <property type="entry name" value="S4"/>
    <property type="match status" value="1"/>
</dbReference>
<dbReference type="InterPro" id="IPR036986">
    <property type="entry name" value="S4_RNA-bd_sf"/>
</dbReference>
<sequence length="423" mass="47620">MHILDDLKARGLLNQATDEDGLRKHLSENTVTLYCGFDPTADSLHIGHLLPVLMLKRFQESGHRPIALIGGGTGLIGDPSGRSTERQLNSVDIVKGYSDSIKEQLASILHFDASESGAVARNNYEWLSSLTVIEFLRDIGKHFGINYMLGKDSVESRLENGISFTEFTYMILQSFDFMNLYEKENCTLQIGGSDQWGNITAGMELIRRTKAEKGEEDAKVFGLTVPLITKSDGTKFGKTAGGAVWLDPEKTTPYEFYQFWINTDDRDVIRFLKYFTFLDLQEIDALEKELEEAPEKRVPHRRLAEEMTTLVHGKEALVQAQRITEALFSGDVKNLNAAEIEQGFKDVPSTTIEDKEIALVDLLVTAGIAKSKRQAREDIANGAVYINGDRNQDVAYQLTDADRIDNTFTIIRRGKKKYFLIRY</sequence>
<reference evidence="12" key="1">
    <citation type="journal article" date="2019" name="Int. J. Syst. Evol. Microbiol.">
        <title>The Global Catalogue of Microorganisms (GCM) 10K type strain sequencing project: providing services to taxonomists for standard genome sequencing and annotation.</title>
        <authorList>
            <consortium name="The Broad Institute Genomics Platform"/>
            <consortium name="The Broad Institute Genome Sequencing Center for Infectious Disease"/>
            <person name="Wu L."/>
            <person name="Ma J."/>
        </authorList>
    </citation>
    <scope>NUCLEOTIDE SEQUENCE [LARGE SCALE GENOMIC DNA]</scope>
    <source>
        <strain evidence="12">KACC 14058</strain>
    </source>
</reference>
<dbReference type="InterPro" id="IPR024107">
    <property type="entry name" value="Tyr-tRNA-ligase_bac_1"/>
</dbReference>
<comment type="similarity">
    <text evidence="8">Belongs to the class-I aminoacyl-tRNA synthetase family. TyrS type 1 subfamily.</text>
</comment>
<evidence type="ECO:0000256" key="1">
    <source>
        <dbReference type="ARBA" id="ARBA00022598"/>
    </source>
</evidence>
<organism evidence="11 12">
    <name type="scientific">Gracilibacillus marinus</name>
    <dbReference type="NCBI Taxonomy" id="630535"/>
    <lineage>
        <taxon>Bacteria</taxon>
        <taxon>Bacillati</taxon>
        <taxon>Bacillota</taxon>
        <taxon>Bacilli</taxon>
        <taxon>Bacillales</taxon>
        <taxon>Bacillaceae</taxon>
        <taxon>Gracilibacillus</taxon>
    </lineage>
</organism>
<dbReference type="EC" id="6.1.1.1" evidence="8"/>
<comment type="catalytic activity">
    <reaction evidence="7 8">
        <text>tRNA(Tyr) + L-tyrosine + ATP = L-tyrosyl-tRNA(Tyr) + AMP + diphosphate + H(+)</text>
        <dbReference type="Rhea" id="RHEA:10220"/>
        <dbReference type="Rhea" id="RHEA-COMP:9706"/>
        <dbReference type="Rhea" id="RHEA-COMP:9707"/>
        <dbReference type="ChEBI" id="CHEBI:15378"/>
        <dbReference type="ChEBI" id="CHEBI:30616"/>
        <dbReference type="ChEBI" id="CHEBI:33019"/>
        <dbReference type="ChEBI" id="CHEBI:58315"/>
        <dbReference type="ChEBI" id="CHEBI:78442"/>
        <dbReference type="ChEBI" id="CHEBI:78536"/>
        <dbReference type="ChEBI" id="CHEBI:456215"/>
        <dbReference type="EC" id="6.1.1.1"/>
    </reaction>
</comment>
<keyword evidence="6 8" id="KW-0030">Aminoacyl-tRNA synthetase</keyword>
<keyword evidence="8" id="KW-0963">Cytoplasm</keyword>
<keyword evidence="2 8" id="KW-0547">Nucleotide-binding</keyword>
<accession>A0ABV8VX29</accession>
<comment type="function">
    <text evidence="8">Catalyzes the attachment of tyrosine to tRNA(Tyr) in a two-step reaction: tyrosine is first activated by ATP to form Tyr-AMP and then transferred to the acceptor end of tRNA(Tyr).</text>
</comment>
<dbReference type="HAMAP" id="MF_02006">
    <property type="entry name" value="Tyr_tRNA_synth_type1"/>
    <property type="match status" value="1"/>
</dbReference>
<dbReference type="CDD" id="cd00395">
    <property type="entry name" value="Tyr_Trp_RS_core"/>
    <property type="match status" value="1"/>
</dbReference>
<feature type="binding site" evidence="8">
    <location>
        <position position="34"/>
    </location>
    <ligand>
        <name>L-tyrosine</name>
        <dbReference type="ChEBI" id="CHEBI:58315"/>
    </ligand>
</feature>
<evidence type="ECO:0000256" key="4">
    <source>
        <dbReference type="ARBA" id="ARBA00022884"/>
    </source>
</evidence>
<dbReference type="InterPro" id="IPR054608">
    <property type="entry name" value="SYY-like_C"/>
</dbReference>
<dbReference type="InterPro" id="IPR002305">
    <property type="entry name" value="aa-tRNA-synth_Ic"/>
</dbReference>
<dbReference type="Gene3D" id="3.40.50.620">
    <property type="entry name" value="HUPs"/>
    <property type="match status" value="1"/>
</dbReference>
<feature type="short sequence motif" description="'HIGH' region" evidence="8">
    <location>
        <begin position="39"/>
        <end position="48"/>
    </location>
</feature>
<keyword evidence="12" id="KW-1185">Reference proteome</keyword>
<comment type="subcellular location">
    <subcellularLocation>
        <location evidence="8">Cytoplasm</location>
    </subcellularLocation>
</comment>
<keyword evidence="5 8" id="KW-0648">Protein biosynthesis</keyword>
<dbReference type="Pfam" id="PF00579">
    <property type="entry name" value="tRNA-synt_1b"/>
    <property type="match status" value="1"/>
</dbReference>
<dbReference type="PRINTS" id="PR01040">
    <property type="entry name" value="TRNASYNTHTYR"/>
</dbReference>
<dbReference type="RefSeq" id="WP_390199066.1">
    <property type="nucleotide sequence ID" value="NZ_JBHSDV010000003.1"/>
</dbReference>
<feature type="binding site" evidence="8">
    <location>
        <position position="169"/>
    </location>
    <ligand>
        <name>L-tyrosine</name>
        <dbReference type="ChEBI" id="CHEBI:58315"/>
    </ligand>
</feature>
<evidence type="ECO:0000256" key="8">
    <source>
        <dbReference type="HAMAP-Rule" id="MF_02006"/>
    </source>
</evidence>
<evidence type="ECO:0000259" key="10">
    <source>
        <dbReference type="SMART" id="SM00363"/>
    </source>
</evidence>
<dbReference type="Pfam" id="PF22421">
    <property type="entry name" value="SYY_C-terminal"/>
    <property type="match status" value="1"/>
</dbReference>
<evidence type="ECO:0000313" key="11">
    <source>
        <dbReference type="EMBL" id="MFC4388201.1"/>
    </source>
</evidence>
<evidence type="ECO:0000256" key="9">
    <source>
        <dbReference type="PROSITE-ProRule" id="PRU00182"/>
    </source>
</evidence>
<comment type="subunit">
    <text evidence="8">Homodimer.</text>
</comment>
<dbReference type="CDD" id="cd00165">
    <property type="entry name" value="S4"/>
    <property type="match status" value="1"/>
</dbReference>
<evidence type="ECO:0000256" key="5">
    <source>
        <dbReference type="ARBA" id="ARBA00022917"/>
    </source>
</evidence>
<feature type="binding site" evidence="8">
    <location>
        <position position="238"/>
    </location>
    <ligand>
        <name>ATP</name>
        <dbReference type="ChEBI" id="CHEBI:30616"/>
    </ligand>
</feature>
<gene>
    <name evidence="8 11" type="primary">tyrS</name>
    <name evidence="11" type="ORF">ACFOZ1_10360</name>
</gene>
<dbReference type="PANTHER" id="PTHR11766">
    <property type="entry name" value="TYROSYL-TRNA SYNTHETASE"/>
    <property type="match status" value="1"/>
</dbReference>
<dbReference type="EMBL" id="JBHSDV010000003">
    <property type="protein sequence ID" value="MFC4388201.1"/>
    <property type="molecule type" value="Genomic_DNA"/>
</dbReference>
<feature type="binding site" evidence="8">
    <location>
        <position position="173"/>
    </location>
    <ligand>
        <name>L-tyrosine</name>
        <dbReference type="ChEBI" id="CHEBI:58315"/>
    </ligand>
</feature>
<evidence type="ECO:0000313" key="12">
    <source>
        <dbReference type="Proteomes" id="UP001595880"/>
    </source>
</evidence>
<dbReference type="InterPro" id="IPR002307">
    <property type="entry name" value="Tyr-tRNA-ligase"/>
</dbReference>
<dbReference type="InterPro" id="IPR014729">
    <property type="entry name" value="Rossmann-like_a/b/a_fold"/>
</dbReference>
<evidence type="ECO:0000256" key="2">
    <source>
        <dbReference type="ARBA" id="ARBA00022741"/>
    </source>
</evidence>
<evidence type="ECO:0000256" key="3">
    <source>
        <dbReference type="ARBA" id="ARBA00022840"/>
    </source>
</evidence>
<dbReference type="SUPFAM" id="SSF52374">
    <property type="entry name" value="Nucleotidylyl transferase"/>
    <property type="match status" value="1"/>
</dbReference>
<dbReference type="PANTHER" id="PTHR11766:SF0">
    <property type="entry name" value="TYROSINE--TRNA LIGASE, MITOCHONDRIAL"/>
    <property type="match status" value="1"/>
</dbReference>
<evidence type="ECO:0000256" key="7">
    <source>
        <dbReference type="ARBA" id="ARBA00048248"/>
    </source>
</evidence>
<proteinExistence type="inferred from homology"/>
<keyword evidence="1 8" id="KW-0436">Ligase</keyword>
<dbReference type="InterPro" id="IPR024088">
    <property type="entry name" value="Tyr-tRNA-ligase_bac-type"/>
</dbReference>
<dbReference type="Gene3D" id="1.10.240.10">
    <property type="entry name" value="Tyrosyl-Transfer RNA Synthetase"/>
    <property type="match status" value="1"/>
</dbReference>
<evidence type="ECO:0000256" key="6">
    <source>
        <dbReference type="ARBA" id="ARBA00023146"/>
    </source>
</evidence>
<comment type="caution">
    <text evidence="11">The sequence shown here is derived from an EMBL/GenBank/DDBJ whole genome shotgun (WGS) entry which is preliminary data.</text>
</comment>
<keyword evidence="4 9" id="KW-0694">RNA-binding</keyword>
<dbReference type="PROSITE" id="PS00178">
    <property type="entry name" value="AA_TRNA_LIGASE_I"/>
    <property type="match status" value="1"/>
</dbReference>
<protein>
    <recommendedName>
        <fullName evidence="8">Tyrosine--tRNA ligase</fullName>
        <ecNumber evidence="8">6.1.1.1</ecNumber>
    </recommendedName>
    <alternativeName>
        <fullName evidence="8">Tyrosyl-tRNA synthetase</fullName>
        <shortName evidence="8">TyrRS</shortName>
    </alternativeName>
</protein>
<feature type="short sequence motif" description="'KMSKS' region" evidence="8">
    <location>
        <begin position="235"/>
        <end position="239"/>
    </location>
</feature>
<feature type="domain" description="RNA-binding S4" evidence="10">
    <location>
        <begin position="358"/>
        <end position="419"/>
    </location>
</feature>
<dbReference type="InterPro" id="IPR002942">
    <property type="entry name" value="S4_RNA-bd"/>
</dbReference>
<dbReference type="NCBIfam" id="TIGR00234">
    <property type="entry name" value="tyrS"/>
    <property type="match status" value="1"/>
</dbReference>